<feature type="region of interest" description="Disordered" evidence="1">
    <location>
        <begin position="199"/>
        <end position="223"/>
    </location>
</feature>
<evidence type="ECO:0000313" key="4">
    <source>
        <dbReference type="Proteomes" id="UP000054270"/>
    </source>
</evidence>
<gene>
    <name evidence="3" type="ORF">HYPSUDRAFT_190988</name>
</gene>
<dbReference type="Pfam" id="PF05018">
    <property type="entry name" value="CFA20_dom"/>
    <property type="match status" value="1"/>
</dbReference>
<dbReference type="InterPro" id="IPR007714">
    <property type="entry name" value="CFA20_dom"/>
</dbReference>
<evidence type="ECO:0000259" key="2">
    <source>
        <dbReference type="Pfam" id="PF05018"/>
    </source>
</evidence>
<keyword evidence="4" id="KW-1185">Reference proteome</keyword>
<evidence type="ECO:0000313" key="3">
    <source>
        <dbReference type="EMBL" id="KJA18415.1"/>
    </source>
</evidence>
<accession>A0A0D2PDV8</accession>
<dbReference type="InterPro" id="IPR040441">
    <property type="entry name" value="CFA20/CFAP20DC"/>
</dbReference>
<feature type="domain" description="CFA20" evidence="2">
    <location>
        <begin position="67"/>
        <end position="158"/>
    </location>
</feature>
<dbReference type="Proteomes" id="UP000054270">
    <property type="component" value="Unassembled WGS sequence"/>
</dbReference>
<dbReference type="EMBL" id="KN817589">
    <property type="protein sequence ID" value="KJA18415.1"/>
    <property type="molecule type" value="Genomic_DNA"/>
</dbReference>
<name>A0A0D2PDV8_HYPSF</name>
<dbReference type="AlphaFoldDB" id="A0A0D2PDV8"/>
<organism evidence="3 4">
    <name type="scientific">Hypholoma sublateritium (strain FD-334 SS-4)</name>
    <dbReference type="NCBI Taxonomy" id="945553"/>
    <lineage>
        <taxon>Eukaryota</taxon>
        <taxon>Fungi</taxon>
        <taxon>Dikarya</taxon>
        <taxon>Basidiomycota</taxon>
        <taxon>Agaricomycotina</taxon>
        <taxon>Agaricomycetes</taxon>
        <taxon>Agaricomycetidae</taxon>
        <taxon>Agaricales</taxon>
        <taxon>Agaricineae</taxon>
        <taxon>Strophariaceae</taxon>
        <taxon>Hypholoma</taxon>
    </lineage>
</organism>
<evidence type="ECO:0000256" key="1">
    <source>
        <dbReference type="SAM" id="MobiDB-lite"/>
    </source>
</evidence>
<proteinExistence type="predicted"/>
<dbReference type="OMA" id="WSFEVGI"/>
<dbReference type="OrthoDB" id="7486196at2759"/>
<reference evidence="4" key="1">
    <citation type="submission" date="2014-04" db="EMBL/GenBank/DDBJ databases">
        <title>Evolutionary Origins and Diversification of the Mycorrhizal Mutualists.</title>
        <authorList>
            <consortium name="DOE Joint Genome Institute"/>
            <consortium name="Mycorrhizal Genomics Consortium"/>
            <person name="Kohler A."/>
            <person name="Kuo A."/>
            <person name="Nagy L.G."/>
            <person name="Floudas D."/>
            <person name="Copeland A."/>
            <person name="Barry K.W."/>
            <person name="Cichocki N."/>
            <person name="Veneault-Fourrey C."/>
            <person name="LaButti K."/>
            <person name="Lindquist E.A."/>
            <person name="Lipzen A."/>
            <person name="Lundell T."/>
            <person name="Morin E."/>
            <person name="Murat C."/>
            <person name="Riley R."/>
            <person name="Ohm R."/>
            <person name="Sun H."/>
            <person name="Tunlid A."/>
            <person name="Henrissat B."/>
            <person name="Grigoriev I.V."/>
            <person name="Hibbett D.S."/>
            <person name="Martin F."/>
        </authorList>
    </citation>
    <scope>NUCLEOTIDE SEQUENCE [LARGE SCALE GENOMIC DNA]</scope>
    <source>
        <strain evidence="4">FD-334 SS-4</strain>
    </source>
</reference>
<sequence>MKYTNALLSTTIQPSIISLFSSSGSDPLALFTVTTDKTLPADSFVHFLHDHLSSPPPASPMGLLRRELEQTVLHIQSPTLPTTYIHCPPITASAGSVERSAVLGIKHPWMHIQVRNLSREWSFEVGIVDQAGRVGILRFSTFQKKPSLKTSPGALPLLLLPLSFPAQTAHLLTAWSTITVHFPSILPYFTSPHFRDADGPAHPNYRASQPEGPGAHAPQPPGPSLPAGTYAHVSYVRVHANCRLRRIWFGEGDPGQKVPWEFELYALH</sequence>
<dbReference type="PANTHER" id="PTHR12458">
    <property type="entry name" value="ORF PROTEIN"/>
    <property type="match status" value="1"/>
</dbReference>
<protein>
    <recommendedName>
        <fullName evidence="2">CFA20 domain-containing protein</fullName>
    </recommendedName>
</protein>
<dbReference type="STRING" id="945553.A0A0D2PDV8"/>